<reference evidence="3 4" key="1">
    <citation type="submission" date="2024-01" db="EMBL/GenBank/DDBJ databases">
        <title>Comparative genomics of Cryptococcus and Kwoniella reveals pathogenesis evolution and contrasting modes of karyotype evolution via chromosome fusion or intercentromeric recombination.</title>
        <authorList>
            <person name="Coelho M.A."/>
            <person name="David-Palma M."/>
            <person name="Shea T."/>
            <person name="Bowers K."/>
            <person name="McGinley-Smith S."/>
            <person name="Mohammad A.W."/>
            <person name="Gnirke A."/>
            <person name="Yurkov A.M."/>
            <person name="Nowrousian M."/>
            <person name="Sun S."/>
            <person name="Cuomo C.A."/>
            <person name="Heitman J."/>
        </authorList>
    </citation>
    <scope>NUCLEOTIDE SEQUENCE [LARGE SCALE GENOMIC DNA]</scope>
    <source>
        <strain evidence="3 4">CBS 6074</strain>
    </source>
</reference>
<evidence type="ECO:0000259" key="2">
    <source>
        <dbReference type="PROSITE" id="PS50172"/>
    </source>
</evidence>
<dbReference type="RefSeq" id="XP_066078767.1">
    <property type="nucleotide sequence ID" value="XM_066222670.1"/>
</dbReference>
<evidence type="ECO:0000256" key="1">
    <source>
        <dbReference type="SAM" id="MobiDB-lite"/>
    </source>
</evidence>
<dbReference type="PROSITE" id="PS50172">
    <property type="entry name" value="BRCT"/>
    <property type="match status" value="1"/>
</dbReference>
<feature type="compositionally biased region" description="Basic and acidic residues" evidence="1">
    <location>
        <begin position="452"/>
        <end position="465"/>
    </location>
</feature>
<dbReference type="AlphaFoldDB" id="A0AAX4K311"/>
<gene>
    <name evidence="3" type="ORF">L201_006959</name>
</gene>
<dbReference type="Proteomes" id="UP001355207">
    <property type="component" value="Chromosome 9"/>
</dbReference>
<sequence length="590" mass="66106">MVFYVHDAKTNYMGEGRLEMVAKDGILENGGSIINSPSDDKVTHILVPPDKEYKRIDSNYSSIVNIFDDSLKTVYHHISNDQLTLIKDWNIPKLVVYFDQHLDRNNEVIEERFNQSVIRKLDNVDSSTSTVKGEEGIARNEYRQRIIKPILRFDWILECLEVGELLGEERDWAGHLIRGRVISPSNPYLSNPMAIQPIEMGGQGKSQEHLDFARSLSSGSAMRSHPPIPTLSGSSKAYQPRSKEFYLPLTKMQYVRLNKAPLVLRDDLQPNSIKPIAQLNSPSAQILRDKRNEIPDLTKKVNRWTNLAKAEKSPSAVLAELKEPKKVKFVDVEPKCISVTAEREPVGTIHTLYQSQTSQPRRGVQQTHEAGDAKVALSREEPKPIQTRKQIEAHYTPYTPIKPRTSASLVAKPEISKKRISPSVPGDPRHAAKRLKVDISTGKVDSSSRVSVADEKSQAKLERKPILPLSHPDIKPALASKSNSNTSPIKAGNDLQAVNDDKSRKSSIVTNNTCPGTLSLGQVNKVFLDRGRHMTFHVHENHFTTEFCIKTSGGILIPIEYAQTIIFPRHGSPNSRVTLNEVESSIMDQV</sequence>
<protein>
    <recommendedName>
        <fullName evidence="2">BRCT domain-containing protein</fullName>
    </recommendedName>
</protein>
<evidence type="ECO:0000313" key="4">
    <source>
        <dbReference type="Proteomes" id="UP001355207"/>
    </source>
</evidence>
<accession>A0AAX4K311</accession>
<feature type="compositionally biased region" description="Polar residues" evidence="1">
    <location>
        <begin position="354"/>
        <end position="368"/>
    </location>
</feature>
<dbReference type="InterPro" id="IPR001357">
    <property type="entry name" value="BRCT_dom"/>
</dbReference>
<evidence type="ECO:0000313" key="3">
    <source>
        <dbReference type="EMBL" id="WWC92005.1"/>
    </source>
</evidence>
<feature type="domain" description="BRCT" evidence="2">
    <location>
        <begin position="149"/>
        <end position="173"/>
    </location>
</feature>
<dbReference type="GeneID" id="91097628"/>
<keyword evidence="4" id="KW-1185">Reference proteome</keyword>
<proteinExistence type="predicted"/>
<organism evidence="3 4">
    <name type="scientific">Kwoniella dendrophila CBS 6074</name>
    <dbReference type="NCBI Taxonomy" id="1295534"/>
    <lineage>
        <taxon>Eukaryota</taxon>
        <taxon>Fungi</taxon>
        <taxon>Dikarya</taxon>
        <taxon>Basidiomycota</taxon>
        <taxon>Agaricomycotina</taxon>
        <taxon>Tremellomycetes</taxon>
        <taxon>Tremellales</taxon>
        <taxon>Cryptococcaceae</taxon>
        <taxon>Kwoniella</taxon>
    </lineage>
</organism>
<name>A0AAX4K311_9TREE</name>
<feature type="region of interest" description="Disordered" evidence="1">
    <location>
        <begin position="354"/>
        <end position="374"/>
    </location>
</feature>
<feature type="region of interest" description="Disordered" evidence="1">
    <location>
        <begin position="411"/>
        <end position="504"/>
    </location>
</feature>
<dbReference type="EMBL" id="CP144106">
    <property type="protein sequence ID" value="WWC92005.1"/>
    <property type="molecule type" value="Genomic_DNA"/>
</dbReference>